<feature type="compositionally biased region" description="Low complexity" evidence="1">
    <location>
        <begin position="571"/>
        <end position="598"/>
    </location>
</feature>
<feature type="region of interest" description="Disordered" evidence="1">
    <location>
        <begin position="787"/>
        <end position="819"/>
    </location>
</feature>
<dbReference type="SUPFAM" id="SSF81383">
    <property type="entry name" value="F-box domain"/>
    <property type="match status" value="1"/>
</dbReference>
<comment type="caution">
    <text evidence="3">The sequence shown here is derived from an EMBL/GenBank/DDBJ whole genome shotgun (WGS) entry which is preliminary data.</text>
</comment>
<feature type="domain" description="F-box" evidence="2">
    <location>
        <begin position="1"/>
        <end position="48"/>
    </location>
</feature>
<protein>
    <recommendedName>
        <fullName evidence="2">F-box domain-containing protein</fullName>
    </recommendedName>
</protein>
<organism evidence="3">
    <name type="scientific">Psilocybe cubensis</name>
    <name type="common">Psychedelic mushroom</name>
    <name type="synonym">Stropharia cubensis</name>
    <dbReference type="NCBI Taxonomy" id="181762"/>
    <lineage>
        <taxon>Eukaryota</taxon>
        <taxon>Fungi</taxon>
        <taxon>Dikarya</taxon>
        <taxon>Basidiomycota</taxon>
        <taxon>Agaricomycotina</taxon>
        <taxon>Agaricomycetes</taxon>
        <taxon>Agaricomycetidae</taxon>
        <taxon>Agaricales</taxon>
        <taxon>Agaricineae</taxon>
        <taxon>Strophariaceae</taxon>
        <taxon>Psilocybe</taxon>
    </lineage>
</organism>
<evidence type="ECO:0000313" key="3">
    <source>
        <dbReference type="EMBL" id="KAG5174881.1"/>
    </source>
</evidence>
<name>A0A8H7Y736_PSICU</name>
<dbReference type="InterPro" id="IPR036047">
    <property type="entry name" value="F-box-like_dom_sf"/>
</dbReference>
<evidence type="ECO:0000256" key="1">
    <source>
        <dbReference type="SAM" id="MobiDB-lite"/>
    </source>
</evidence>
<gene>
    <name evidence="3" type="ORF">JR316_001550</name>
</gene>
<dbReference type="InterPro" id="IPR001810">
    <property type="entry name" value="F-box_dom"/>
</dbReference>
<proteinExistence type="predicted"/>
<accession>A0A8H7Y736</accession>
<feature type="region of interest" description="Disordered" evidence="1">
    <location>
        <begin position="111"/>
        <end position="132"/>
    </location>
</feature>
<dbReference type="CDD" id="cd09917">
    <property type="entry name" value="F-box_SF"/>
    <property type="match status" value="1"/>
</dbReference>
<feature type="region of interest" description="Disordered" evidence="1">
    <location>
        <begin position="315"/>
        <end position="350"/>
    </location>
</feature>
<feature type="region of interest" description="Disordered" evidence="1">
    <location>
        <begin position="516"/>
        <end position="634"/>
    </location>
</feature>
<feature type="compositionally biased region" description="Basic residues" evidence="1">
    <location>
        <begin position="606"/>
        <end position="632"/>
    </location>
</feature>
<dbReference type="AlphaFoldDB" id="A0A8H7Y736"/>
<feature type="compositionally biased region" description="Pro residues" evidence="1">
    <location>
        <begin position="517"/>
        <end position="528"/>
    </location>
</feature>
<dbReference type="PROSITE" id="PS50181">
    <property type="entry name" value="FBOX"/>
    <property type="match status" value="1"/>
</dbReference>
<dbReference type="EMBL" id="JAFIQS010000001">
    <property type="protein sequence ID" value="KAG5174881.1"/>
    <property type="molecule type" value="Genomic_DNA"/>
</dbReference>
<reference evidence="3" key="1">
    <citation type="submission" date="2021-02" db="EMBL/GenBank/DDBJ databases">
        <title>Psilocybe cubensis genome.</title>
        <authorList>
            <person name="Mckernan K.J."/>
            <person name="Crawford S."/>
            <person name="Trippe A."/>
            <person name="Kane L.T."/>
            <person name="Mclaughlin S."/>
        </authorList>
    </citation>
    <scope>NUCLEOTIDE SEQUENCE [LARGE SCALE GENOMIC DNA]</scope>
    <source>
        <strain evidence="3">MGC-MH-2018</strain>
    </source>
</reference>
<feature type="compositionally biased region" description="Acidic residues" evidence="1">
    <location>
        <begin position="390"/>
        <end position="408"/>
    </location>
</feature>
<feature type="compositionally biased region" description="Low complexity" evidence="1">
    <location>
        <begin position="534"/>
        <end position="548"/>
    </location>
</feature>
<feature type="compositionally biased region" description="Polar residues" evidence="1">
    <location>
        <begin position="549"/>
        <end position="561"/>
    </location>
</feature>
<evidence type="ECO:0000259" key="2">
    <source>
        <dbReference type="PROSITE" id="PS50181"/>
    </source>
</evidence>
<feature type="compositionally biased region" description="Acidic residues" evidence="1">
    <location>
        <begin position="329"/>
        <end position="341"/>
    </location>
</feature>
<sequence>MFKTPLPTELSLLILSYLPLSSIRSLILTNTEWAAFVDQNQSTVYRNAAAVEGYIEASAKFVYVDEVVAHPEGKRDNRRSYSQHSMKGVEGWRSFCQRRKLVERSWAGRAPSRVVPSPRPAPSPSGEVDVLDPPHYKRVHRIKVDENAGITIATTQLGGLLVRDLESDVVLWELPVWYVRQYAHLEYGQGYMIFDRDDGNKEVWRRIADSSANEQLEDPEFEPKSAPDERQKHVVNYIAHLTPNFPPANSSSSASNFKARFAPHAVLHMPEITRAYRYVYPTLLVASLERAYLWDVRTGKLQQMISGIQVISMPEEEDTQGHEHGNDGAESDDDDEEEEESGAGNPDNHISAQQELMPHDIDLMDVLPRLNPARILDQSSEQAGANGDTDPIDDSEDEELSMTSEDEDEAVQLPRFLGLVRYVDLSERHVFFAGRYLLRIFSRETGKCVMDIPSTRWRYGKWRWEIASRKSATATDLDSYEKAKKEEREAVRMPVRFSLEEYPRGGGRVVIDQFIAGPPPVVAPPPPSSKGKETSTSTSTSATNSRRPQLSNRSTANSTENVPPMSFDPVFFMPGSFPGPFSGPSTSTSNAAASSSSQTRDEASRARIRRRNARRKRRQRHREAREMRRRAKDAKDEEIFEHTIDVQLGAPSASSGIYLAYENGRIGIVTSNAIYIVIPPIPPPPSASNASTPLGIRRNRTIDVPKLEVMRLPFFSNPSWLCEVSCLMMSDTGLFVNWNPLWPRMVGDEVQLAERVWEDEEDQSELNLDVDSDDYEPMEWELEDMEFAGDGDEVAGPSVDRRSGGNAHQMRNAREEDREAVDALVSELLPLRQRRDPEWQRQHQDNRQEEMMRQWEREYEDDLLHYELSENERYHRECYNFLIVRDEILTDIVSSVFPNGDMFVTPRQRGMYTSF</sequence>
<feature type="region of interest" description="Disordered" evidence="1">
    <location>
        <begin position="376"/>
        <end position="408"/>
    </location>
</feature>